<evidence type="ECO:0000259" key="2">
    <source>
        <dbReference type="Pfam" id="PF04432"/>
    </source>
</evidence>
<dbReference type="PANTHER" id="PTHR31332">
    <property type="entry name" value="7-HYDROXYMETHYL CHLOROPHYLL A REDUCTASE, CHLOROPLASTIC"/>
    <property type="match status" value="1"/>
</dbReference>
<accession>A0A6I2F842</accession>
<dbReference type="InterPro" id="IPR007525">
    <property type="entry name" value="FrhB_FdhB_C"/>
</dbReference>
<feature type="domain" description="Coenzyme F420 hydrogenase/dehydrogenase beta subunit C-terminal" evidence="2">
    <location>
        <begin position="175"/>
        <end position="343"/>
    </location>
</feature>
<protein>
    <recommendedName>
        <fullName evidence="5">Coenzyme F420 hydrogenase</fullName>
    </recommendedName>
</protein>
<dbReference type="EMBL" id="WJIF01000006">
    <property type="protein sequence ID" value="MRG60434.1"/>
    <property type="molecule type" value="Genomic_DNA"/>
</dbReference>
<evidence type="ECO:0000313" key="3">
    <source>
        <dbReference type="EMBL" id="MRG60434.1"/>
    </source>
</evidence>
<dbReference type="Proteomes" id="UP000431080">
    <property type="component" value="Unassembled WGS sequence"/>
</dbReference>
<sequence>MHGIEETIARGMCIGCGACSAATSGAVRVTLNTNRLYTASLGDATSDQIRAASRVCPFSDDAVDEDALGAPHPSVGARTDRRIGTYTRTLVGSVASETERVKSSSGGMTSWMLAKLIDEGLVDAIVHVGRTASAPELFEFTVSRSEREIEERRKSQYYATTFAEVFQTILGEDIRVAVVGIPCFIKAARLLCREDERFATRITMFVGLVCGHLKSQFFAEALAWQAGVAPSELSRVDFRVKNSERSAGDYDFGAWRENDAEPSRQRTRSLIGGMWGHCAFQPEACNFCDDIFAETADIVFGDAWLPEYSADWRGTNVIVSRNEALDAILEAGMSSGEILVEDVGPDKVAHSQAGNFRHRRDGLAVRLADDIAAGKTVPKKRVEPDAHRVDRRRRRLIRQRRRMAALSFTWFAEARSSGDLSRFVAPMRREIAKYDRIAVPPWKTLAGAPAKLFARFARLVSARQAVMRERRD</sequence>
<dbReference type="AlphaFoldDB" id="A0A6I2F842"/>
<evidence type="ECO:0000313" key="4">
    <source>
        <dbReference type="Proteomes" id="UP000431080"/>
    </source>
</evidence>
<evidence type="ECO:0008006" key="5">
    <source>
        <dbReference type="Google" id="ProtNLM"/>
    </source>
</evidence>
<name>A0A6I2F842_9MICO</name>
<evidence type="ECO:0000259" key="1">
    <source>
        <dbReference type="Pfam" id="PF04422"/>
    </source>
</evidence>
<dbReference type="InterPro" id="IPR045220">
    <property type="entry name" value="FRHB/FDHB/HCAR-like"/>
</dbReference>
<dbReference type="Pfam" id="PF04422">
    <property type="entry name" value="FrhB_FdhB_N"/>
    <property type="match status" value="1"/>
</dbReference>
<dbReference type="GO" id="GO:0052592">
    <property type="term" value="F:oxidoreductase activity, acting on CH or CH2 groups, with an iron-sulfur protein as acceptor"/>
    <property type="evidence" value="ECO:0007669"/>
    <property type="project" value="TreeGrafter"/>
</dbReference>
<organism evidence="3 4">
    <name type="scientific">Agromyces agglutinans</name>
    <dbReference type="NCBI Taxonomy" id="2662258"/>
    <lineage>
        <taxon>Bacteria</taxon>
        <taxon>Bacillati</taxon>
        <taxon>Actinomycetota</taxon>
        <taxon>Actinomycetes</taxon>
        <taxon>Micrococcales</taxon>
        <taxon>Microbacteriaceae</taxon>
        <taxon>Agromyces</taxon>
    </lineage>
</organism>
<gene>
    <name evidence="3" type="ORF">GE115_11235</name>
</gene>
<feature type="domain" description="Coenzyme F420 hydrogenase/dehydrogenase beta subunit N-terminal" evidence="1">
    <location>
        <begin position="95"/>
        <end position="165"/>
    </location>
</feature>
<dbReference type="InterPro" id="IPR007516">
    <property type="entry name" value="Co_F420_Hydgase/DH_bsu_N"/>
</dbReference>
<comment type="caution">
    <text evidence="3">The sequence shown here is derived from an EMBL/GenBank/DDBJ whole genome shotgun (WGS) entry which is preliminary data.</text>
</comment>
<proteinExistence type="predicted"/>
<keyword evidence="4" id="KW-1185">Reference proteome</keyword>
<dbReference type="PANTHER" id="PTHR31332:SF0">
    <property type="entry name" value="7-HYDROXYMETHYL CHLOROPHYLL A REDUCTASE, CHLOROPLASTIC"/>
    <property type="match status" value="1"/>
</dbReference>
<dbReference type="Pfam" id="PF04432">
    <property type="entry name" value="FrhB_FdhB_C"/>
    <property type="match status" value="1"/>
</dbReference>
<reference evidence="3 4" key="1">
    <citation type="submission" date="2019-10" db="EMBL/GenBank/DDBJ databases">
        <authorList>
            <person name="Nie G."/>
            <person name="Ming H."/>
            <person name="Yi B."/>
        </authorList>
    </citation>
    <scope>NUCLEOTIDE SEQUENCE [LARGE SCALE GENOMIC DNA]</scope>
    <source>
        <strain evidence="3 4">CFH 90414</strain>
    </source>
</reference>